<accession>A0A6M3IVZ1</accession>
<name>A0A6M3IVZ1_9ZZZZ</name>
<evidence type="ECO:0000313" key="2">
    <source>
        <dbReference type="EMBL" id="QJA80230.1"/>
    </source>
</evidence>
<dbReference type="EMBL" id="MT144833">
    <property type="protein sequence ID" value="QJI00165.1"/>
    <property type="molecule type" value="Genomic_DNA"/>
</dbReference>
<sequence length="449" mass="49814">MPDFPRYNSKAQVNTQIDTRPQEVMREGAGDKLDIINKAAGQVLGITMQWANAMDTIQSTVAKANVKTSLVDIGNRAALDPDYNNLDKYLQEVENLKGQNLKGFQSKANEQQTSLEVGLDLQIAKLNLENIYKKKAIAVGQVKALELIDLEQSNYINSPDEQSKLDSAGKIKGIIDKQVTAGIFGLKEGKELYDKTIKEAQDSLKDRESLKRVKEKELAAANEAAINDNEKNYIKMKVTGVDKLGTPVSREELIGMVRTDMKSGTVSPEFADRYINALKSPKAVKAKTIDKDFADIISTINLGRKTPEKIKTMMLNALSDGYLSEEDFGAVNAYFEMMSDKQPDDLVAMNIRKSWLGVEVFSENTTAKEESRSRMSRSFISKLQSGVDAQAASVEAMREEVLYLHPEVIGKPEGATYIDDSGRLKKILPNGDVVEIQSTSKDTRVKEKK</sequence>
<reference evidence="1" key="1">
    <citation type="submission" date="2020-03" db="EMBL/GenBank/DDBJ databases">
        <title>The deep terrestrial virosphere.</title>
        <authorList>
            <person name="Holmfeldt K."/>
            <person name="Nilsson E."/>
            <person name="Simone D."/>
            <person name="Lopez-Fernandez M."/>
            <person name="Wu X."/>
            <person name="de Brujin I."/>
            <person name="Lundin D."/>
            <person name="Andersson A."/>
            <person name="Bertilsson S."/>
            <person name="Dopson M."/>
        </authorList>
    </citation>
    <scope>NUCLEOTIDE SEQUENCE</scope>
    <source>
        <strain evidence="2">MM415A00760</strain>
        <strain evidence="1">MM415B00904</strain>
        <strain evidence="3">TM448B01850</strain>
    </source>
</reference>
<dbReference type="EMBL" id="MT141448">
    <property type="protein sequence ID" value="QJA61660.1"/>
    <property type="molecule type" value="Genomic_DNA"/>
</dbReference>
<gene>
    <name evidence="2" type="ORF">MM415A00760_0018</name>
    <name evidence="1" type="ORF">MM415B00904_0028</name>
    <name evidence="3" type="ORF">TM448B01850_0009</name>
</gene>
<dbReference type="AlphaFoldDB" id="A0A6M3IVZ1"/>
<protein>
    <submittedName>
        <fullName evidence="1">Uncharacterized protein</fullName>
    </submittedName>
</protein>
<evidence type="ECO:0000313" key="1">
    <source>
        <dbReference type="EMBL" id="QJA61660.1"/>
    </source>
</evidence>
<organism evidence="1">
    <name type="scientific">viral metagenome</name>
    <dbReference type="NCBI Taxonomy" id="1070528"/>
    <lineage>
        <taxon>unclassified sequences</taxon>
        <taxon>metagenomes</taxon>
        <taxon>organismal metagenomes</taxon>
    </lineage>
</organism>
<evidence type="ECO:0000313" key="3">
    <source>
        <dbReference type="EMBL" id="QJI00165.1"/>
    </source>
</evidence>
<dbReference type="EMBL" id="MT142412">
    <property type="protein sequence ID" value="QJA80230.1"/>
    <property type="molecule type" value="Genomic_DNA"/>
</dbReference>
<proteinExistence type="predicted"/>